<feature type="transmembrane region" description="Helical" evidence="8">
    <location>
        <begin position="79"/>
        <end position="102"/>
    </location>
</feature>
<sequence length="623" mass="67616">MSRNVRFGARVRYWFDNTMSRGAPSLVGWLALATALLIALVTFALTTVEPPEERNPIRLLWQTFVATFSLAVPEDGSLAVLGLWFILVIAGIFVVSALVGLLTNGLNAALEQLRKGRSVVVEREHTVILGWSDQIFTVITELVAANTSRRRPAITILAEKDKVEMEDLIRQRVGRTGKTRVVCRTGSPLDVSDLEIVNPNESRSVIVLAPPGSSAPDADAYVLKVLLAVNNGPAFKDRPHHVVAAVRDGRNRAVARLAGGDAVVLDADDIGARLVVQTARQPGLSSVYQDLLDFRGNEFYVVDEPRAQGRRFGELLLEYGACCPVGLVEAGGASVLNPPMDRVIAPGDRLVLLAEDDSTALLMAATPVVDEEAIVPGSDVPAVPERTLILGWNARAARIIEQLDTYVATGSTADIVTDRPDAFATVAQLAAALRQLSTPSVKTGDIRDRATLEQLDIAAYDNLIVLSDDLLEPLPADSHVLMTLLHVRDLLRRRGRDTSIVSEMRDERDRTLAQLTRADDFVVSDQLVSLLMTQISETPHLESVFADLFDPAGAEIYIRPADRYIRQTSTLTFATVVEAAARRGELAIGYRLKDPGEAHGVVLNPAKSAPMPPVDRLIVLAQS</sequence>
<name>A0A9W6KHR3_9ACTN</name>
<proteinExistence type="predicted"/>
<keyword evidence="11" id="KW-1185">Reference proteome</keyword>
<evidence type="ECO:0000259" key="9">
    <source>
        <dbReference type="Pfam" id="PF06241"/>
    </source>
</evidence>
<dbReference type="InterPro" id="IPR044849">
    <property type="entry name" value="CASTOR/POLLUX/SYM8-like"/>
</dbReference>
<dbReference type="RefSeq" id="WP_261961365.1">
    <property type="nucleotide sequence ID" value="NZ_BAAAXA010000001.1"/>
</dbReference>
<dbReference type="GO" id="GO:0012505">
    <property type="term" value="C:endomembrane system"/>
    <property type="evidence" value="ECO:0007669"/>
    <property type="project" value="UniProtKB-SubCell"/>
</dbReference>
<dbReference type="AlphaFoldDB" id="A0A9W6KHR3"/>
<evidence type="ECO:0000256" key="7">
    <source>
        <dbReference type="ARBA" id="ARBA00023303"/>
    </source>
</evidence>
<reference evidence="10" key="1">
    <citation type="journal article" date="2014" name="Int. J. Syst. Evol. Microbiol.">
        <title>Complete genome sequence of Corynebacterium casei LMG S-19264T (=DSM 44701T), isolated from a smear-ripened cheese.</title>
        <authorList>
            <consortium name="US DOE Joint Genome Institute (JGI-PGF)"/>
            <person name="Walter F."/>
            <person name="Albersmeier A."/>
            <person name="Kalinowski J."/>
            <person name="Ruckert C."/>
        </authorList>
    </citation>
    <scope>NUCLEOTIDE SEQUENCE</scope>
    <source>
        <strain evidence="10">VKM Ac-1321</strain>
    </source>
</reference>
<dbReference type="Gene3D" id="3.40.50.720">
    <property type="entry name" value="NAD(P)-binding Rossmann-like Domain"/>
    <property type="match status" value="2"/>
</dbReference>
<dbReference type="PANTHER" id="PTHR31563:SF10">
    <property type="entry name" value="ION CHANNEL POLLUX-RELATED"/>
    <property type="match status" value="1"/>
</dbReference>
<evidence type="ECO:0000256" key="3">
    <source>
        <dbReference type="ARBA" id="ARBA00022692"/>
    </source>
</evidence>
<accession>A0A9W6KHR3</accession>
<keyword evidence="4 8" id="KW-1133">Transmembrane helix</keyword>
<evidence type="ECO:0000256" key="8">
    <source>
        <dbReference type="SAM" id="Phobius"/>
    </source>
</evidence>
<dbReference type="InterPro" id="IPR010420">
    <property type="entry name" value="CASTOR/POLLUX/SYM8_dom"/>
</dbReference>
<keyword evidence="3 8" id="KW-0812">Transmembrane</keyword>
<gene>
    <name evidence="10" type="ORF">GCM10017581_025100</name>
</gene>
<dbReference type="Proteomes" id="UP001143480">
    <property type="component" value="Unassembled WGS sequence"/>
</dbReference>
<reference evidence="10" key="2">
    <citation type="submission" date="2023-01" db="EMBL/GenBank/DDBJ databases">
        <authorList>
            <person name="Sun Q."/>
            <person name="Evtushenko L."/>
        </authorList>
    </citation>
    <scope>NUCLEOTIDE SEQUENCE</scope>
    <source>
        <strain evidence="10">VKM Ac-1321</strain>
    </source>
</reference>
<evidence type="ECO:0000256" key="4">
    <source>
        <dbReference type="ARBA" id="ARBA00022989"/>
    </source>
</evidence>
<feature type="transmembrane region" description="Helical" evidence="8">
    <location>
        <begin position="26"/>
        <end position="45"/>
    </location>
</feature>
<evidence type="ECO:0000256" key="6">
    <source>
        <dbReference type="ARBA" id="ARBA00023136"/>
    </source>
</evidence>
<dbReference type="Pfam" id="PF06241">
    <property type="entry name" value="Castor_Poll_mid"/>
    <property type="match status" value="1"/>
</dbReference>
<dbReference type="PANTHER" id="PTHR31563">
    <property type="entry name" value="ION CHANNEL POLLUX-RELATED"/>
    <property type="match status" value="1"/>
</dbReference>
<evidence type="ECO:0000313" key="10">
    <source>
        <dbReference type="EMBL" id="GLL00769.1"/>
    </source>
</evidence>
<keyword evidence="10" id="KW-0449">Lipoprotein</keyword>
<evidence type="ECO:0000256" key="2">
    <source>
        <dbReference type="ARBA" id="ARBA00022448"/>
    </source>
</evidence>
<dbReference type="SUPFAM" id="SSF51735">
    <property type="entry name" value="NAD(P)-binding Rossmann-fold domains"/>
    <property type="match status" value="1"/>
</dbReference>
<evidence type="ECO:0000256" key="5">
    <source>
        <dbReference type="ARBA" id="ARBA00023065"/>
    </source>
</evidence>
<keyword evidence="5" id="KW-0406">Ion transport</keyword>
<evidence type="ECO:0000313" key="11">
    <source>
        <dbReference type="Proteomes" id="UP001143480"/>
    </source>
</evidence>
<dbReference type="GO" id="GO:0034220">
    <property type="term" value="P:monoatomic ion transmembrane transport"/>
    <property type="evidence" value="ECO:0007669"/>
    <property type="project" value="UniProtKB-KW"/>
</dbReference>
<dbReference type="InterPro" id="IPR036291">
    <property type="entry name" value="NAD(P)-bd_dom_sf"/>
</dbReference>
<organism evidence="10 11">
    <name type="scientific">Dactylosporangium matsuzakiense</name>
    <dbReference type="NCBI Taxonomy" id="53360"/>
    <lineage>
        <taxon>Bacteria</taxon>
        <taxon>Bacillati</taxon>
        <taxon>Actinomycetota</taxon>
        <taxon>Actinomycetes</taxon>
        <taxon>Micromonosporales</taxon>
        <taxon>Micromonosporaceae</taxon>
        <taxon>Dactylosporangium</taxon>
    </lineage>
</organism>
<protein>
    <submittedName>
        <fullName evidence="10">Lipoprotein</fullName>
    </submittedName>
</protein>
<comment type="caution">
    <text evidence="10">The sequence shown here is derived from an EMBL/GenBank/DDBJ whole genome shotgun (WGS) entry which is preliminary data.</text>
</comment>
<keyword evidence="6 8" id="KW-0472">Membrane</keyword>
<keyword evidence="7" id="KW-0407">Ion channel</keyword>
<comment type="subcellular location">
    <subcellularLocation>
        <location evidence="1">Endomembrane system</location>
        <topology evidence="1">Multi-pass membrane protein</topology>
    </subcellularLocation>
</comment>
<evidence type="ECO:0000256" key="1">
    <source>
        <dbReference type="ARBA" id="ARBA00004127"/>
    </source>
</evidence>
<dbReference type="EMBL" id="BSFP01000010">
    <property type="protein sequence ID" value="GLL00769.1"/>
    <property type="molecule type" value="Genomic_DNA"/>
</dbReference>
<keyword evidence="2" id="KW-0813">Transport</keyword>
<feature type="domain" description="CASTOR/POLLUX/SYM8 ion channel conserved" evidence="9">
    <location>
        <begin position="269"/>
        <end position="365"/>
    </location>
</feature>